<accession>A0ABR9SNH1</accession>
<evidence type="ECO:0000256" key="8">
    <source>
        <dbReference type="SAM" id="Phobius"/>
    </source>
</evidence>
<feature type="transmembrane region" description="Helical" evidence="8">
    <location>
        <begin position="874"/>
        <end position="891"/>
    </location>
</feature>
<dbReference type="Gene3D" id="3.30.70.1440">
    <property type="entry name" value="Multidrug efflux transporter AcrB pore domain"/>
    <property type="match status" value="1"/>
</dbReference>
<feature type="transmembrane region" description="Helical" evidence="8">
    <location>
        <begin position="898"/>
        <end position="918"/>
    </location>
</feature>
<dbReference type="InterPro" id="IPR027463">
    <property type="entry name" value="AcrB_DN_DC_subdom"/>
</dbReference>
<dbReference type="Pfam" id="PF00873">
    <property type="entry name" value="ACR_tran"/>
    <property type="match status" value="1"/>
</dbReference>
<keyword evidence="4" id="KW-1003">Cell membrane</keyword>
<dbReference type="SUPFAM" id="SSF82866">
    <property type="entry name" value="Multidrug efflux transporter AcrB transmembrane domain"/>
    <property type="match status" value="2"/>
</dbReference>
<dbReference type="NCBIfam" id="TIGR00914">
    <property type="entry name" value="2A0601"/>
    <property type="match status" value="1"/>
</dbReference>
<evidence type="ECO:0000256" key="2">
    <source>
        <dbReference type="ARBA" id="ARBA00010942"/>
    </source>
</evidence>
<organism evidence="9 10">
    <name type="scientific">Pseudomonas cyclaminis</name>
    <dbReference type="NCBI Taxonomy" id="2781239"/>
    <lineage>
        <taxon>Bacteria</taxon>
        <taxon>Pseudomonadati</taxon>
        <taxon>Pseudomonadota</taxon>
        <taxon>Gammaproteobacteria</taxon>
        <taxon>Pseudomonadales</taxon>
        <taxon>Pseudomonadaceae</taxon>
        <taxon>Pseudomonas</taxon>
    </lineage>
</organism>
<feature type="transmembrane region" description="Helical" evidence="8">
    <location>
        <begin position="538"/>
        <end position="555"/>
    </location>
</feature>
<proteinExistence type="inferred from homology"/>
<evidence type="ECO:0000313" key="9">
    <source>
        <dbReference type="EMBL" id="MBE8590473.1"/>
    </source>
</evidence>
<evidence type="ECO:0000256" key="6">
    <source>
        <dbReference type="ARBA" id="ARBA00022989"/>
    </source>
</evidence>
<name>A0ABR9SNH1_9PSED</name>
<feature type="transmembrane region" description="Helical" evidence="8">
    <location>
        <begin position="364"/>
        <end position="384"/>
    </location>
</feature>
<protein>
    <submittedName>
        <fullName evidence="9">Efflux RND transporter permease subunit</fullName>
    </submittedName>
</protein>
<feature type="transmembrane region" description="Helical" evidence="8">
    <location>
        <begin position="982"/>
        <end position="1003"/>
    </location>
</feature>
<dbReference type="PANTHER" id="PTHR32063">
    <property type="match status" value="1"/>
</dbReference>
<dbReference type="Gene3D" id="3.30.70.1430">
    <property type="entry name" value="Multidrug efflux transporter AcrB pore domain"/>
    <property type="match status" value="2"/>
</dbReference>
<dbReference type="SUPFAM" id="SSF82714">
    <property type="entry name" value="Multidrug efflux transporter AcrB TolC docking domain, DN and DC subdomains"/>
    <property type="match status" value="2"/>
</dbReference>
<dbReference type="Gene3D" id="3.30.70.1320">
    <property type="entry name" value="Multidrug efflux transporter AcrB pore domain like"/>
    <property type="match status" value="1"/>
</dbReference>
<feature type="transmembrane region" description="Helical" evidence="8">
    <location>
        <begin position="338"/>
        <end position="357"/>
    </location>
</feature>
<dbReference type="SUPFAM" id="SSF82693">
    <property type="entry name" value="Multidrug efflux transporter AcrB pore domain, PN1, PN2, PC1 and PC2 subdomains"/>
    <property type="match status" value="2"/>
</dbReference>
<dbReference type="PANTHER" id="PTHR32063:SF19">
    <property type="entry name" value="CATION EFFLUX SYSTEM PROTEIN CUSA"/>
    <property type="match status" value="1"/>
</dbReference>
<feature type="transmembrane region" description="Helical" evidence="8">
    <location>
        <begin position="390"/>
        <end position="411"/>
    </location>
</feature>
<dbReference type="InterPro" id="IPR001036">
    <property type="entry name" value="Acrflvin-R"/>
</dbReference>
<dbReference type="Gene3D" id="1.20.1640.10">
    <property type="entry name" value="Multidrug efflux transporter AcrB transmembrane domain"/>
    <property type="match status" value="2"/>
</dbReference>
<keyword evidence="10" id="KW-1185">Reference proteome</keyword>
<keyword evidence="3" id="KW-0813">Transport</keyword>
<evidence type="ECO:0000313" key="10">
    <source>
        <dbReference type="Proteomes" id="UP000613075"/>
    </source>
</evidence>
<keyword evidence="5 8" id="KW-0812">Transmembrane</keyword>
<feature type="transmembrane region" description="Helical" evidence="8">
    <location>
        <begin position="1009"/>
        <end position="1032"/>
    </location>
</feature>
<sequence length="1052" mass="114093">MIAALIRWSVANRFLVLLATIFVTVWGVWSVQSTPIDALPDLSDVQVIIRTPYPGQAPQIVENQVTYPLATTMLSVPGAKTVRGYSFFGDSFVYVLFEDGTDLYWARSRVLEYLSQVQSRLPASAKPSLGPDATGVGWIYQYALVDRSGGHDLAQLRALQDWFLKFELKTLPNVAEVATVGGMVKQYQVQLDPLKLANLGITQAAVTEAIGKANQETGGALLEMAETEFMVRASGYLKTLNDFRSIPLKLGAGGVPVTLGDVATIQLGPEMRRGITELDGEGETVGGVVILRSGKNARETIAAVKAKLDDLKSSLPAGVEIVTTYDRSKLIDRAVENLSYKLLEEFIVVALVCAVFLWHLRSSLVAIISLPVGVLIAFIVMRYQGINANIMSLGGIAIAIGAMVDAAVVMIENAHKKIEAWHVAHPGEELKGERHWHVITEAAAEVGPALFFCLLIITLSFIPVFTLEAQEGRLFGPLAFTKTYAMAAAAGLSVTLVPVLMGYWIRGRIPKEDRNPLNRWLIRIYQPALDAVLHRPKVTLLIALLVFLSALWPISRLGGEFLPALDEGDLLYMPSALPGLSAQKAAQLLQQTDRLIKTVPEVEHVFGKAGRAETATDPAPLEMFETTIQFKPREQWRPGMTQEKLVEELDRVVRVPGLTNIWIPPIRNRIDMLATGIKSPIGVKIAGSNLTEIDAATQAVQRAAKDVPGVSSALAERLTGGRYVDVDIDRKAAARYGLNIADVQSIVAGAIGGENVGETIEGLARFPINVRYPREWRDSLGALEQLPIYTPLGSQITLGTVAKVKVSEGPPMLKSENARPSGWVYIDVRGRDIASVVADLRRVVSEQVKLQPGMSLSYSGQFEFLERANARLKLVVPATLLIIFVLLYLTFARFDEALLIMATLPFALTGGAWFLYLLGFNLSVATGVGFIALAGVSAEFGVIMLLYLKNAWAERVEAGDSTERGLIAAISEGAVQRVRPKAMTVAVIIAGLLPILLGSGTGSEVMSRIAAPMVGGMVTAPLLSLFVIPAAYRLMRRRRLAVESKLSQGSGL</sequence>
<evidence type="ECO:0000256" key="1">
    <source>
        <dbReference type="ARBA" id="ARBA00004651"/>
    </source>
</evidence>
<evidence type="ECO:0000256" key="4">
    <source>
        <dbReference type="ARBA" id="ARBA00022475"/>
    </source>
</evidence>
<evidence type="ECO:0000256" key="7">
    <source>
        <dbReference type="ARBA" id="ARBA00023136"/>
    </source>
</evidence>
<reference evidence="9 10" key="1">
    <citation type="submission" date="2020-10" db="EMBL/GenBank/DDBJ databases">
        <title>The draft genomes of Cyclamen pathogen Pseudomonas sp.</title>
        <authorList>
            <person name="Fujikawa T."/>
            <person name="Sawada H."/>
        </authorList>
    </citation>
    <scope>NUCLEOTIDE SEQUENCE [LARGE SCALE GENOMIC DNA]</scope>
    <source>
        <strain evidence="9 10">MAFF 301449</strain>
    </source>
</reference>
<dbReference type="InterPro" id="IPR004763">
    <property type="entry name" value="CusA-like"/>
</dbReference>
<comment type="caution">
    <text evidence="9">The sequence shown here is derived from an EMBL/GenBank/DDBJ whole genome shotgun (WGS) entry which is preliminary data.</text>
</comment>
<feature type="transmembrane region" description="Helical" evidence="8">
    <location>
        <begin position="442"/>
        <end position="464"/>
    </location>
</feature>
<dbReference type="RefSeq" id="WP_193863590.1">
    <property type="nucleotide sequence ID" value="NZ_JADDUM010000036.1"/>
</dbReference>
<gene>
    <name evidence="9" type="ORF">IQK56_05795</name>
</gene>
<evidence type="ECO:0000256" key="3">
    <source>
        <dbReference type="ARBA" id="ARBA00022448"/>
    </source>
</evidence>
<feature type="transmembrane region" description="Helical" evidence="8">
    <location>
        <begin position="484"/>
        <end position="505"/>
    </location>
</feature>
<evidence type="ECO:0000256" key="5">
    <source>
        <dbReference type="ARBA" id="ARBA00022692"/>
    </source>
</evidence>
<dbReference type="PRINTS" id="PR00702">
    <property type="entry name" value="ACRIFLAVINRP"/>
</dbReference>
<feature type="transmembrane region" description="Helical" evidence="8">
    <location>
        <begin position="924"/>
        <end position="948"/>
    </location>
</feature>
<comment type="subcellular location">
    <subcellularLocation>
        <location evidence="1">Cell membrane</location>
        <topology evidence="1">Multi-pass membrane protein</topology>
    </subcellularLocation>
</comment>
<dbReference type="Gene3D" id="3.30.2090.10">
    <property type="entry name" value="Multidrug efflux transporter AcrB TolC docking domain, DN and DC subdomains"/>
    <property type="match status" value="2"/>
</dbReference>
<keyword evidence="7 8" id="KW-0472">Membrane</keyword>
<dbReference type="EMBL" id="JADDUM010000036">
    <property type="protein sequence ID" value="MBE8590473.1"/>
    <property type="molecule type" value="Genomic_DNA"/>
</dbReference>
<comment type="similarity">
    <text evidence="2">Belongs to the resistance-nodulation-cell division (RND) (TC 2.A.6) family.</text>
</comment>
<keyword evidence="6 8" id="KW-1133">Transmembrane helix</keyword>
<dbReference type="Proteomes" id="UP000613075">
    <property type="component" value="Unassembled WGS sequence"/>
</dbReference>